<evidence type="ECO:0000256" key="10">
    <source>
        <dbReference type="ARBA" id="ARBA00022777"/>
    </source>
</evidence>
<dbReference type="Pfam" id="PF00512">
    <property type="entry name" value="HisKA"/>
    <property type="match status" value="1"/>
</dbReference>
<dbReference type="InterPro" id="IPR041610">
    <property type="entry name" value="ArlS_N"/>
</dbReference>
<organism evidence="18 19">
    <name type="scientific">Shouchella lehensis</name>
    <dbReference type="NCBI Taxonomy" id="300825"/>
    <lineage>
        <taxon>Bacteria</taxon>
        <taxon>Bacillati</taxon>
        <taxon>Bacillota</taxon>
        <taxon>Bacilli</taxon>
        <taxon>Bacillales</taxon>
        <taxon>Bacillaceae</taxon>
        <taxon>Shouchella</taxon>
    </lineage>
</organism>
<evidence type="ECO:0000256" key="5">
    <source>
        <dbReference type="ARBA" id="ARBA00022475"/>
    </source>
</evidence>
<keyword evidence="10 18" id="KW-0418">Kinase</keyword>
<evidence type="ECO:0000256" key="14">
    <source>
        <dbReference type="ARBA" id="ARBA00023136"/>
    </source>
</evidence>
<feature type="domain" description="HAMP" evidence="17">
    <location>
        <begin position="176"/>
        <end position="230"/>
    </location>
</feature>
<evidence type="ECO:0000256" key="7">
    <source>
        <dbReference type="ARBA" id="ARBA00022679"/>
    </source>
</evidence>
<dbReference type="InterPro" id="IPR003594">
    <property type="entry name" value="HATPase_dom"/>
</dbReference>
<comment type="caution">
    <text evidence="18">The sequence shown here is derived from an EMBL/GenBank/DDBJ whole genome shotgun (WGS) entry which is preliminary data.</text>
</comment>
<dbReference type="Gene3D" id="3.30.565.10">
    <property type="entry name" value="Histidine kinase-like ATPase, C-terminal domain"/>
    <property type="match status" value="1"/>
</dbReference>
<dbReference type="Gene3D" id="6.10.340.10">
    <property type="match status" value="1"/>
</dbReference>
<dbReference type="SUPFAM" id="SSF47384">
    <property type="entry name" value="Homodimeric domain of signal transducing histidine kinase"/>
    <property type="match status" value="1"/>
</dbReference>
<evidence type="ECO:0000256" key="15">
    <source>
        <dbReference type="SAM" id="Phobius"/>
    </source>
</evidence>
<dbReference type="GO" id="GO:0005524">
    <property type="term" value="F:ATP binding"/>
    <property type="evidence" value="ECO:0007669"/>
    <property type="project" value="UniProtKB-KW"/>
</dbReference>
<dbReference type="Gene3D" id="1.10.287.130">
    <property type="match status" value="1"/>
</dbReference>
<dbReference type="SUPFAM" id="SSF158472">
    <property type="entry name" value="HAMP domain-like"/>
    <property type="match status" value="1"/>
</dbReference>
<keyword evidence="8 15" id="KW-0812">Transmembrane</keyword>
<keyword evidence="13" id="KW-0902">Two-component regulatory system</keyword>
<evidence type="ECO:0000256" key="11">
    <source>
        <dbReference type="ARBA" id="ARBA00022840"/>
    </source>
</evidence>
<evidence type="ECO:0000259" key="16">
    <source>
        <dbReference type="PROSITE" id="PS50109"/>
    </source>
</evidence>
<comment type="catalytic activity">
    <reaction evidence="1">
        <text>ATP + protein L-histidine = ADP + protein N-phospho-L-histidine.</text>
        <dbReference type="EC" id="2.7.13.3"/>
    </reaction>
</comment>
<evidence type="ECO:0000313" key="18">
    <source>
        <dbReference type="EMBL" id="TES48406.1"/>
    </source>
</evidence>
<reference evidence="18 19" key="1">
    <citation type="submission" date="2019-03" db="EMBL/GenBank/DDBJ databases">
        <authorList>
            <person name="Liu G."/>
        </authorList>
    </citation>
    <scope>NUCLEOTIDE SEQUENCE [LARGE SCALE GENOMIC DNA]</scope>
    <source>
        <strain evidence="18 19">DSM 19099</strain>
    </source>
</reference>
<dbReference type="SMART" id="SM00387">
    <property type="entry name" value="HATPase_c"/>
    <property type="match status" value="1"/>
</dbReference>
<dbReference type="EMBL" id="SNUX01000003">
    <property type="protein sequence ID" value="TES48406.1"/>
    <property type="molecule type" value="Genomic_DNA"/>
</dbReference>
<dbReference type="FunFam" id="1.10.287.130:FF:000001">
    <property type="entry name" value="Two-component sensor histidine kinase"/>
    <property type="match status" value="1"/>
</dbReference>
<dbReference type="InterPro" id="IPR003660">
    <property type="entry name" value="HAMP_dom"/>
</dbReference>
<dbReference type="CDD" id="cd00082">
    <property type="entry name" value="HisKA"/>
    <property type="match status" value="1"/>
</dbReference>
<dbReference type="InterPro" id="IPR003661">
    <property type="entry name" value="HisK_dim/P_dom"/>
</dbReference>
<dbReference type="PROSITE" id="PS50109">
    <property type="entry name" value="HIS_KIN"/>
    <property type="match status" value="1"/>
</dbReference>
<keyword evidence="9" id="KW-0547">Nucleotide-binding</keyword>
<evidence type="ECO:0000313" key="19">
    <source>
        <dbReference type="Proteomes" id="UP000298210"/>
    </source>
</evidence>
<evidence type="ECO:0000256" key="13">
    <source>
        <dbReference type="ARBA" id="ARBA00023012"/>
    </source>
</evidence>
<dbReference type="EC" id="2.7.13.3" evidence="3"/>
<accession>A0A4Y7WJJ6</accession>
<feature type="transmembrane region" description="Helical" evidence="15">
    <location>
        <begin position="151"/>
        <end position="174"/>
    </location>
</feature>
<dbReference type="InterPro" id="IPR036890">
    <property type="entry name" value="HATPase_C_sf"/>
</dbReference>
<protein>
    <recommendedName>
        <fullName evidence="4">Signal transduction histidine-protein kinase ArlS</fullName>
        <ecNumber evidence="3">2.7.13.3</ecNumber>
    </recommendedName>
</protein>
<dbReference type="InterPro" id="IPR004358">
    <property type="entry name" value="Sig_transdc_His_kin-like_C"/>
</dbReference>
<feature type="domain" description="Histidine kinase" evidence="16">
    <location>
        <begin position="238"/>
        <end position="450"/>
    </location>
</feature>
<dbReference type="GO" id="GO:0005886">
    <property type="term" value="C:plasma membrane"/>
    <property type="evidence" value="ECO:0007669"/>
    <property type="project" value="UniProtKB-SubCell"/>
</dbReference>
<dbReference type="AlphaFoldDB" id="A0A4Y7WJJ6"/>
<dbReference type="PANTHER" id="PTHR45436">
    <property type="entry name" value="SENSOR HISTIDINE KINASE YKOH"/>
    <property type="match status" value="1"/>
</dbReference>
<dbReference type="FunFam" id="3.30.565.10:FF:000006">
    <property type="entry name" value="Sensor histidine kinase WalK"/>
    <property type="match status" value="1"/>
</dbReference>
<dbReference type="Proteomes" id="UP000298210">
    <property type="component" value="Unassembled WGS sequence"/>
</dbReference>
<proteinExistence type="predicted"/>
<evidence type="ECO:0000256" key="8">
    <source>
        <dbReference type="ARBA" id="ARBA00022692"/>
    </source>
</evidence>
<dbReference type="CDD" id="cd06225">
    <property type="entry name" value="HAMP"/>
    <property type="match status" value="1"/>
</dbReference>
<dbReference type="InterPro" id="IPR050428">
    <property type="entry name" value="TCS_sensor_his_kinase"/>
</dbReference>
<dbReference type="SMART" id="SM00304">
    <property type="entry name" value="HAMP"/>
    <property type="match status" value="1"/>
</dbReference>
<dbReference type="GO" id="GO:0000155">
    <property type="term" value="F:phosphorelay sensor kinase activity"/>
    <property type="evidence" value="ECO:0007669"/>
    <property type="project" value="InterPro"/>
</dbReference>
<dbReference type="RefSeq" id="WP_134259510.1">
    <property type="nucleotide sequence ID" value="NZ_LDIM01000014.1"/>
</dbReference>
<dbReference type="Pfam" id="PF02518">
    <property type="entry name" value="HATPase_c"/>
    <property type="match status" value="1"/>
</dbReference>
<keyword evidence="6" id="KW-0597">Phosphoprotein</keyword>
<keyword evidence="14 15" id="KW-0472">Membrane</keyword>
<dbReference type="Pfam" id="PF00672">
    <property type="entry name" value="HAMP"/>
    <property type="match status" value="1"/>
</dbReference>
<dbReference type="InterPro" id="IPR005467">
    <property type="entry name" value="His_kinase_dom"/>
</dbReference>
<gene>
    <name evidence="18" type="ORF">E2L03_14935</name>
</gene>
<dbReference type="PROSITE" id="PS50885">
    <property type="entry name" value="HAMP"/>
    <property type="match status" value="1"/>
</dbReference>
<comment type="subcellular location">
    <subcellularLocation>
        <location evidence="2">Cell membrane</location>
        <topology evidence="2">Multi-pass membrane protein</topology>
    </subcellularLocation>
</comment>
<keyword evidence="7" id="KW-0808">Transferase</keyword>
<keyword evidence="12 15" id="KW-1133">Transmembrane helix</keyword>
<dbReference type="Pfam" id="PF18719">
    <property type="entry name" value="ArlS_N"/>
    <property type="match status" value="1"/>
</dbReference>
<evidence type="ECO:0000256" key="3">
    <source>
        <dbReference type="ARBA" id="ARBA00012438"/>
    </source>
</evidence>
<evidence type="ECO:0000256" key="6">
    <source>
        <dbReference type="ARBA" id="ARBA00022553"/>
    </source>
</evidence>
<keyword evidence="5" id="KW-1003">Cell membrane</keyword>
<dbReference type="SMART" id="SM00388">
    <property type="entry name" value="HisKA"/>
    <property type="match status" value="1"/>
</dbReference>
<evidence type="ECO:0000256" key="12">
    <source>
        <dbReference type="ARBA" id="ARBA00022989"/>
    </source>
</evidence>
<dbReference type="PANTHER" id="PTHR45436:SF5">
    <property type="entry name" value="SENSOR HISTIDINE KINASE TRCS"/>
    <property type="match status" value="1"/>
</dbReference>
<evidence type="ECO:0000256" key="1">
    <source>
        <dbReference type="ARBA" id="ARBA00000085"/>
    </source>
</evidence>
<evidence type="ECO:0000256" key="2">
    <source>
        <dbReference type="ARBA" id="ARBA00004651"/>
    </source>
</evidence>
<feature type="transmembrane region" description="Helical" evidence="15">
    <location>
        <begin position="7"/>
        <end position="30"/>
    </location>
</feature>
<evidence type="ECO:0000256" key="9">
    <source>
        <dbReference type="ARBA" id="ARBA00022741"/>
    </source>
</evidence>
<sequence length="458" mass="51125">MTLSRRITFFSTGLVTILLLIVNLSVYALFKENLTSSELDRLANQAVSISTGIDQANSSPEARNQFIHTYAPENGMLRLVDANGASLITVTKNDDLLDLPTSFSPQETADVLRVDDDQYATASTPLIWSDGQVVSLQLTQQLDYLEETLPLLGMILLVASLVVFIPTFLASQALGRFILKPIRSLAGTMNEIRQQGTLRKVADVPTKQDELADLSHSFNHMIDLLQQHADQQQQFVSDASHELKTPLTVVESYAKLLERWGKHDPSMIDEAVDAILSESTRMKALTEQMLLLAKGETPAHERTRLHINQLVKETCERMSIASGRPITFADTGQTLHVLGSEHLLKQLFFLLLDNGIKYSDDALTVTVERLKEEECMISVKDQGIGISQEEQAAIFKRFYRVDQARSRETGGSGLGLSIAKKIVEEHDGLLRLESIENHGSTFYVTLPLVRKEYHNDTY</sequence>
<dbReference type="SUPFAM" id="SSF55874">
    <property type="entry name" value="ATPase domain of HSP90 chaperone/DNA topoisomerase II/histidine kinase"/>
    <property type="match status" value="1"/>
</dbReference>
<name>A0A4Y7WJJ6_9BACI</name>
<evidence type="ECO:0000259" key="17">
    <source>
        <dbReference type="PROSITE" id="PS50885"/>
    </source>
</evidence>
<keyword evidence="11" id="KW-0067">ATP-binding</keyword>
<dbReference type="PRINTS" id="PR00344">
    <property type="entry name" value="BCTRLSENSOR"/>
</dbReference>
<dbReference type="InterPro" id="IPR036097">
    <property type="entry name" value="HisK_dim/P_sf"/>
</dbReference>
<evidence type="ECO:0000256" key="4">
    <source>
        <dbReference type="ARBA" id="ARBA00015735"/>
    </source>
</evidence>